<dbReference type="RefSeq" id="WP_141954682.1">
    <property type="nucleotide sequence ID" value="NZ_VFOZ01000001.1"/>
</dbReference>
<evidence type="ECO:0000313" key="1">
    <source>
        <dbReference type="EMBL" id="TQL95995.1"/>
    </source>
</evidence>
<organism evidence="1 2">
    <name type="scientific">Actinoallomurus bryophytorum</name>
    <dbReference type="NCBI Taxonomy" id="1490222"/>
    <lineage>
        <taxon>Bacteria</taxon>
        <taxon>Bacillati</taxon>
        <taxon>Actinomycetota</taxon>
        <taxon>Actinomycetes</taxon>
        <taxon>Streptosporangiales</taxon>
        <taxon>Thermomonosporaceae</taxon>
        <taxon>Actinoallomurus</taxon>
    </lineage>
</organism>
<sequence length="334" mass="36576">MTALTEVAARYACVAASNIATEFPHATQHVVRRRDEASRPRELHPAFHGSYDWHSCVHMHWLLVRLLGELPDEVDPDQIRDTLDATLTVPAVEAEAAHLRANPSFERPYGWAWAVALAAACETCPDPAARPWAAALSPLTEAIEELSVGWLDRAVAPVRHGVHSNTAFAMALLHESGTMLGRDRLVAMIGKRAVDWFGDDRDYPADWEPSGQDFLSPALCEADLMRRVLPARDFPDWLAGFLPGLAEGLPSALFTPAGVQDGADGQQVHLYGLNLSRAWQFRLLAGALPEDDARTAPLREAAGHHRDASLPYVTGQGFVSDHWLATFAYLALTS</sequence>
<comment type="caution">
    <text evidence="1">The sequence shown here is derived from an EMBL/GenBank/DDBJ whole genome shotgun (WGS) entry which is preliminary data.</text>
</comment>
<dbReference type="Proteomes" id="UP000316096">
    <property type="component" value="Unassembled WGS sequence"/>
</dbReference>
<proteinExistence type="predicted"/>
<dbReference type="InterPro" id="IPR021365">
    <property type="entry name" value="DUF2891"/>
</dbReference>
<dbReference type="Pfam" id="PF11199">
    <property type="entry name" value="DUF2891"/>
    <property type="match status" value="1"/>
</dbReference>
<name>A0A543CFW0_9ACTN</name>
<dbReference type="AlphaFoldDB" id="A0A543CFW0"/>
<dbReference type="OrthoDB" id="9779797at2"/>
<keyword evidence="2" id="KW-1185">Reference proteome</keyword>
<evidence type="ECO:0000313" key="2">
    <source>
        <dbReference type="Proteomes" id="UP000316096"/>
    </source>
</evidence>
<protein>
    <submittedName>
        <fullName evidence="1">DUF2891 family protein</fullName>
    </submittedName>
</protein>
<reference evidence="1 2" key="1">
    <citation type="submission" date="2019-06" db="EMBL/GenBank/DDBJ databases">
        <title>Sequencing the genomes of 1000 actinobacteria strains.</title>
        <authorList>
            <person name="Klenk H.-P."/>
        </authorList>
    </citation>
    <scope>NUCLEOTIDE SEQUENCE [LARGE SCALE GENOMIC DNA]</scope>
    <source>
        <strain evidence="1 2">DSM 102200</strain>
    </source>
</reference>
<accession>A0A543CFW0</accession>
<dbReference type="EMBL" id="VFOZ01000001">
    <property type="protein sequence ID" value="TQL95995.1"/>
    <property type="molecule type" value="Genomic_DNA"/>
</dbReference>
<gene>
    <name evidence="1" type="ORF">FB559_1512</name>
</gene>